<dbReference type="EMBL" id="DVHH01000013">
    <property type="protein sequence ID" value="HIR54090.1"/>
    <property type="molecule type" value="Genomic_DNA"/>
</dbReference>
<dbReference type="AlphaFoldDB" id="A0A9D1DJS6"/>
<reference evidence="1" key="2">
    <citation type="journal article" date="2021" name="PeerJ">
        <title>Extensive microbial diversity within the chicken gut microbiome revealed by metagenomics and culture.</title>
        <authorList>
            <person name="Gilroy R."/>
            <person name="Ravi A."/>
            <person name="Getino M."/>
            <person name="Pursley I."/>
            <person name="Horton D.L."/>
            <person name="Alikhan N.F."/>
            <person name="Baker D."/>
            <person name="Gharbi K."/>
            <person name="Hall N."/>
            <person name="Watson M."/>
            <person name="Adriaenssens E.M."/>
            <person name="Foster-Nyarko E."/>
            <person name="Jarju S."/>
            <person name="Secka A."/>
            <person name="Antonio M."/>
            <person name="Oren A."/>
            <person name="Chaudhuri R.R."/>
            <person name="La Ragione R."/>
            <person name="Hildebrand F."/>
            <person name="Pallen M.J."/>
        </authorList>
    </citation>
    <scope>NUCLEOTIDE SEQUENCE</scope>
    <source>
        <strain evidence="1">ChiGjej3B3-7149</strain>
    </source>
</reference>
<protein>
    <submittedName>
        <fullName evidence="1">Uncharacterized protein</fullName>
    </submittedName>
</protein>
<dbReference type="Proteomes" id="UP000824238">
    <property type="component" value="Unassembled WGS sequence"/>
</dbReference>
<accession>A0A9D1DJS6</accession>
<sequence length="86" mass="9851">MVHTLAHDQLCLSFEREFHLGSPLSGRDAREISEHYPNYIMPGQKTFKFLRKNALFYLLPKKLGTISATCSNELHGKTVEFIAVKE</sequence>
<evidence type="ECO:0000313" key="2">
    <source>
        <dbReference type="Proteomes" id="UP000824238"/>
    </source>
</evidence>
<comment type="caution">
    <text evidence="1">The sequence shown here is derived from an EMBL/GenBank/DDBJ whole genome shotgun (WGS) entry which is preliminary data.</text>
</comment>
<organism evidence="1 2">
    <name type="scientific">Candidatus Scatomorpha intestinigallinarum</name>
    <dbReference type="NCBI Taxonomy" id="2840923"/>
    <lineage>
        <taxon>Bacteria</taxon>
        <taxon>Bacillati</taxon>
        <taxon>Bacillota</taxon>
        <taxon>Clostridia</taxon>
        <taxon>Eubacteriales</taxon>
        <taxon>Candidatus Scatomorpha</taxon>
    </lineage>
</organism>
<gene>
    <name evidence="1" type="ORF">IAD36_00580</name>
</gene>
<proteinExistence type="predicted"/>
<name>A0A9D1DJS6_9FIRM</name>
<evidence type="ECO:0000313" key="1">
    <source>
        <dbReference type="EMBL" id="HIR54090.1"/>
    </source>
</evidence>
<reference evidence="1" key="1">
    <citation type="submission" date="2020-10" db="EMBL/GenBank/DDBJ databases">
        <authorList>
            <person name="Gilroy R."/>
        </authorList>
    </citation>
    <scope>NUCLEOTIDE SEQUENCE</scope>
    <source>
        <strain evidence="1">ChiGjej3B3-7149</strain>
    </source>
</reference>